<dbReference type="RefSeq" id="WP_212508050.1">
    <property type="nucleotide sequence ID" value="NZ_CP060696.1"/>
</dbReference>
<evidence type="ECO:0000313" key="1">
    <source>
        <dbReference type="EMBL" id="QNO18980.1"/>
    </source>
</evidence>
<proteinExistence type="predicted"/>
<dbReference type="Proteomes" id="UP000516046">
    <property type="component" value="Chromosome"/>
</dbReference>
<dbReference type="EMBL" id="CP060696">
    <property type="protein sequence ID" value="QNO18980.1"/>
    <property type="molecule type" value="Genomic_DNA"/>
</dbReference>
<keyword evidence="2" id="KW-1185">Reference proteome</keyword>
<accession>A0A7G9WJW8</accession>
<evidence type="ECO:0000313" key="2">
    <source>
        <dbReference type="Proteomes" id="UP000516046"/>
    </source>
</evidence>
<sequence length="81" mass="9791">MVHWKKGNGHIRTVEDKHRIEKLKAQGCYYIYSSDNRLKQMYISGCRSLAKNTTNRKIRHTSNIPNYGGYQKYVDYDWYLW</sequence>
<protein>
    <submittedName>
        <fullName evidence="1">Uncharacterized protein</fullName>
    </submittedName>
</protein>
<organism evidence="1 2">
    <name type="scientific">Caproicibacterium amylolyticum</name>
    <dbReference type="NCBI Taxonomy" id="2766537"/>
    <lineage>
        <taxon>Bacteria</taxon>
        <taxon>Bacillati</taxon>
        <taxon>Bacillota</taxon>
        <taxon>Clostridia</taxon>
        <taxon>Eubacteriales</taxon>
        <taxon>Oscillospiraceae</taxon>
        <taxon>Caproicibacterium</taxon>
    </lineage>
</organism>
<gene>
    <name evidence="1" type="ORF">H6X83_04980</name>
</gene>
<name>A0A7G9WJW8_9FIRM</name>
<dbReference type="KEGG" id="caml:H6X83_04980"/>
<dbReference type="AlphaFoldDB" id="A0A7G9WJW8"/>
<reference evidence="1 2" key="1">
    <citation type="submission" date="2020-08" db="EMBL/GenBank/DDBJ databases">
        <authorList>
            <person name="Ren C."/>
            <person name="Gu Y."/>
            <person name="Xu Y."/>
        </authorList>
    </citation>
    <scope>NUCLEOTIDE SEQUENCE [LARGE SCALE GENOMIC DNA]</scope>
    <source>
        <strain evidence="1 2">LBM18003</strain>
    </source>
</reference>